<proteinExistence type="predicted"/>
<sequence>MVAVVGIDVAKHTFDIATLQPNGKYRTRS</sequence>
<reference evidence="1 2" key="1">
    <citation type="submission" date="2017-01" db="EMBL/GenBank/DDBJ databases">
        <authorList>
            <person name="Mah S.A."/>
            <person name="Swanson W.J."/>
            <person name="Moy G.W."/>
            <person name="Vacquier V.D."/>
        </authorList>
    </citation>
    <scope>NUCLEOTIDE SEQUENCE [LARGE SCALE GENOMIC DNA]</scope>
    <source>
        <strain evidence="1 2">ATCC 29606</strain>
    </source>
</reference>
<dbReference type="EMBL" id="FTMC01000005">
    <property type="protein sequence ID" value="SIQ29424.1"/>
    <property type="molecule type" value="Genomic_DNA"/>
</dbReference>
<accession>A0A1N6RKM9</accession>
<name>A0A1N6RKM9_9PSED</name>
<evidence type="ECO:0008006" key="3">
    <source>
        <dbReference type="Google" id="ProtNLM"/>
    </source>
</evidence>
<dbReference type="Proteomes" id="UP000186079">
    <property type="component" value="Unassembled WGS sequence"/>
</dbReference>
<organism evidence="1 2">
    <name type="scientific">Pseudomonas flexibilis</name>
    <dbReference type="NCBI Taxonomy" id="706570"/>
    <lineage>
        <taxon>Bacteria</taxon>
        <taxon>Pseudomonadati</taxon>
        <taxon>Pseudomonadota</taxon>
        <taxon>Gammaproteobacteria</taxon>
        <taxon>Pseudomonadales</taxon>
        <taxon>Pseudomonadaceae</taxon>
        <taxon>Pseudomonas</taxon>
    </lineage>
</organism>
<dbReference type="AlphaFoldDB" id="A0A1N6RKM9"/>
<protein>
    <recommendedName>
        <fullName evidence="3">Transposase</fullName>
    </recommendedName>
</protein>
<feature type="non-terminal residue" evidence="1">
    <location>
        <position position="29"/>
    </location>
</feature>
<evidence type="ECO:0000313" key="2">
    <source>
        <dbReference type="Proteomes" id="UP000186079"/>
    </source>
</evidence>
<evidence type="ECO:0000313" key="1">
    <source>
        <dbReference type="EMBL" id="SIQ29424.1"/>
    </source>
</evidence>
<gene>
    <name evidence="1" type="ORF">SAMN05421672_1051</name>
</gene>